<evidence type="ECO:0000313" key="2">
    <source>
        <dbReference type="WBParaSite" id="RSKR_0001031400.1"/>
    </source>
</evidence>
<dbReference type="WBParaSite" id="RSKR_0001031400.1">
    <property type="protein sequence ID" value="RSKR_0001031400.1"/>
    <property type="gene ID" value="RSKR_0001031400"/>
</dbReference>
<reference evidence="2" key="1">
    <citation type="submission" date="2016-11" db="UniProtKB">
        <authorList>
            <consortium name="WormBaseParasite"/>
        </authorList>
    </citation>
    <scope>IDENTIFICATION</scope>
    <source>
        <strain evidence="2">KR3021</strain>
    </source>
</reference>
<dbReference type="Proteomes" id="UP000095286">
    <property type="component" value="Unplaced"/>
</dbReference>
<organism evidence="1 2">
    <name type="scientific">Rhabditophanes sp. KR3021</name>
    <dbReference type="NCBI Taxonomy" id="114890"/>
    <lineage>
        <taxon>Eukaryota</taxon>
        <taxon>Metazoa</taxon>
        <taxon>Ecdysozoa</taxon>
        <taxon>Nematoda</taxon>
        <taxon>Chromadorea</taxon>
        <taxon>Rhabditida</taxon>
        <taxon>Tylenchina</taxon>
        <taxon>Panagrolaimomorpha</taxon>
        <taxon>Strongyloidoidea</taxon>
        <taxon>Alloionematidae</taxon>
        <taxon>Rhabditophanes</taxon>
    </lineage>
</organism>
<proteinExistence type="predicted"/>
<accession>A0AC35UDM9</accession>
<evidence type="ECO:0000313" key="1">
    <source>
        <dbReference type="Proteomes" id="UP000095286"/>
    </source>
</evidence>
<protein>
    <submittedName>
        <fullName evidence="2">ABC transporter domain-containing protein</fullName>
    </submittedName>
</protein>
<sequence>MAEGSSTVTCDDTSFENKQQLNPLISQADPVTLTWQNLNVYAGPRHLLKSVGGIARPGECVALMGASGAGKTTLMNCIMRRNTKGLEIDGTILVNGSNLGRGITSVSAYVQQEDLFIGRLTVREHLLTQAYIRLPQEFTHSRRVARVNEVIEELDLTKCKNSKIGIRGVVKGISGGELKRLSFATEILTNPSLLFCDEPTTGLDSFMAAQVVKTLHRLARDTRKTIICTIHQPASEVFELFDRVIFLSLGQIAFQGPPTSAIGFFSFIGYEFPEHCNPADLFILYLALEPGKEEECTNRISRICAKYKESIHEKEVISVTEGQKANPDTFINTPKPPGIILITLALMYRFFLDIVRNPSINRAKFCQKLLMGLFIGGLYFRQTMNQDGVENIRGALYFYVSELTYSTCFGIQTVMPKDFALVVREYHDGLYPVFCYFLARVLTYIPSITIDGMIFVGVSYLLINLRNSFLAFFQTVITCTILEYCAFSFGSMISSLAPNYATVVSLSGPMVALFSITGGLFMNVGTLPPLISWVQYVSWFRYAYESLIISQFDGRKHFECQRMINETMVEEPFCLKDGFAVIDNLSFAPTNLYKNWGFMILFSWTTLLIGYLGLVIRVLRAR</sequence>
<name>A0AC35UDM9_9BILA</name>